<organism evidence="1 2">
    <name type="scientific">Acinetobacter pittii ANC 4050</name>
    <dbReference type="NCBI Taxonomy" id="1217691"/>
    <lineage>
        <taxon>Bacteria</taxon>
        <taxon>Pseudomonadati</taxon>
        <taxon>Pseudomonadota</taxon>
        <taxon>Gammaproteobacteria</taxon>
        <taxon>Moraxellales</taxon>
        <taxon>Moraxellaceae</taxon>
        <taxon>Acinetobacter</taxon>
        <taxon>Acinetobacter calcoaceticus/baumannii complex</taxon>
    </lineage>
</organism>
<comment type="caution">
    <text evidence="1">The sequence shown here is derived from an EMBL/GenBank/DDBJ whole genome shotgun (WGS) entry which is preliminary data.</text>
</comment>
<dbReference type="HOGENOM" id="CLU_068848_0_0_6"/>
<dbReference type="RefSeq" id="WP_016141514.1">
    <property type="nucleotide sequence ID" value="NZ_KB976987.1"/>
</dbReference>
<dbReference type="Proteomes" id="UP000014024">
    <property type="component" value="Unassembled WGS sequence"/>
</dbReference>
<gene>
    <name evidence="1" type="ORF">F931_01502</name>
</gene>
<name>R8YH88_ACIPI</name>
<dbReference type="PATRIC" id="fig|1217691.3.peg.1487"/>
<protein>
    <submittedName>
        <fullName evidence="1">Uncharacterized protein</fullName>
    </submittedName>
</protein>
<proteinExistence type="predicted"/>
<evidence type="ECO:0000313" key="1">
    <source>
        <dbReference type="EMBL" id="EOQ68785.1"/>
    </source>
</evidence>
<reference evidence="1 2" key="1">
    <citation type="submission" date="2013-02" db="EMBL/GenBank/DDBJ databases">
        <title>The Genome Sequence of Acinetobacter sp. ANC 4050.</title>
        <authorList>
            <consortium name="The Broad Institute Genome Sequencing Platform"/>
            <consortium name="The Broad Institute Genome Sequencing Center for Infectious Disease"/>
            <person name="Cerqueira G."/>
            <person name="Feldgarden M."/>
            <person name="Courvalin P."/>
            <person name="Perichon B."/>
            <person name="Grillot-Courvalin C."/>
            <person name="Clermont D."/>
            <person name="Rocha E."/>
            <person name="Yoon E.-J."/>
            <person name="Nemec A."/>
            <person name="Walker B."/>
            <person name="Young S.K."/>
            <person name="Zeng Q."/>
            <person name="Gargeya S."/>
            <person name="Fitzgerald M."/>
            <person name="Haas B."/>
            <person name="Abouelleil A."/>
            <person name="Alvarado L."/>
            <person name="Arachchi H.M."/>
            <person name="Berlin A.M."/>
            <person name="Chapman S.B."/>
            <person name="Dewar J."/>
            <person name="Goldberg J."/>
            <person name="Griggs A."/>
            <person name="Gujja S."/>
            <person name="Hansen M."/>
            <person name="Howarth C."/>
            <person name="Imamovic A."/>
            <person name="Larimer J."/>
            <person name="McCowan C."/>
            <person name="Murphy C."/>
            <person name="Neiman D."/>
            <person name="Pearson M."/>
            <person name="Priest M."/>
            <person name="Roberts A."/>
            <person name="Saif S."/>
            <person name="Shea T."/>
            <person name="Sisk P."/>
            <person name="Sykes S."/>
            <person name="Wortman J."/>
            <person name="Nusbaum C."/>
            <person name="Birren B."/>
        </authorList>
    </citation>
    <scope>NUCLEOTIDE SEQUENCE [LARGE SCALE GENOMIC DNA]</scope>
    <source>
        <strain evidence="1 2">ANC 4050</strain>
    </source>
</reference>
<sequence length="271" mass="30741">MSLPTLSHESEVTLESALEIMRVLMPLLVRSGIGYSEFSAALRPLFYNEAIYELERINQKKTDSSISLLAGLSRREVSELRQVNNGSHELIEVNNVSLPISVPARVIGLWISLDLPHKILIYGEENSFEWLVKNISTEKHPKSILLELKRIGLIEVSDKTVTLLKDCFSPSAKLSEAKKIFIENVCSHLSAGIHNLIENDDKYLEQAIIADEITLDSINRLKYLSLELWEDMSKKILKEAIECCKEDEGKEQAKFNFRLGVYDYSGLMSNK</sequence>
<evidence type="ECO:0000313" key="2">
    <source>
        <dbReference type="Proteomes" id="UP000014024"/>
    </source>
</evidence>
<dbReference type="Pfam" id="PF20112">
    <property type="entry name" value="DUF6502"/>
    <property type="match status" value="1"/>
</dbReference>
<dbReference type="AlphaFoldDB" id="R8YH88"/>
<accession>R8YH88</accession>
<dbReference type="InterPro" id="IPR045445">
    <property type="entry name" value="DUF6502"/>
</dbReference>
<dbReference type="OrthoDB" id="6356376at2"/>
<dbReference type="EMBL" id="APQM01000007">
    <property type="protein sequence ID" value="EOQ68785.1"/>
    <property type="molecule type" value="Genomic_DNA"/>
</dbReference>